<dbReference type="AlphaFoldDB" id="A0A518APD8"/>
<dbReference type="Gene3D" id="1.10.1740.10">
    <property type="match status" value="1"/>
</dbReference>
<evidence type="ECO:0000259" key="6">
    <source>
        <dbReference type="Pfam" id="PF04542"/>
    </source>
</evidence>
<dbReference type="InterPro" id="IPR036388">
    <property type="entry name" value="WH-like_DNA-bd_sf"/>
</dbReference>
<dbReference type="RefSeq" id="WP_145247305.1">
    <property type="nucleotide sequence ID" value="NZ_CP036278.1"/>
</dbReference>
<proteinExistence type="inferred from homology"/>
<feature type="domain" description="RNA polymerase sigma factor 70 region 4 type 2" evidence="7">
    <location>
        <begin position="125"/>
        <end position="177"/>
    </location>
</feature>
<dbReference type="KEGG" id="amuc:Pan181_27950"/>
<comment type="similarity">
    <text evidence="1">Belongs to the sigma-70 factor family. ECF subfamily.</text>
</comment>
<dbReference type="InterPro" id="IPR014284">
    <property type="entry name" value="RNA_pol_sigma-70_dom"/>
</dbReference>
<feature type="compositionally biased region" description="Basic and acidic residues" evidence="5">
    <location>
        <begin position="1"/>
        <end position="12"/>
    </location>
</feature>
<sequence>MDHDAEFDESPHDAGSPGPSSDGEGLAAQWERARTAVFALLLAKIGSLHDAEDVLQEVAVCVARDYHKYDPERPFVAWALGIARNQALMYFRKKSRDRLAFGDDMIHLIQAHLEQNPAPASEYQREALHACVQALSPDRRSLLRMRYGSDSDLADIAEKQGKSVASVKGQLYRIRKILLLCVKRRLATP</sequence>
<evidence type="ECO:0000256" key="3">
    <source>
        <dbReference type="ARBA" id="ARBA00023082"/>
    </source>
</evidence>
<evidence type="ECO:0000256" key="4">
    <source>
        <dbReference type="ARBA" id="ARBA00023163"/>
    </source>
</evidence>
<dbReference type="InterPro" id="IPR013324">
    <property type="entry name" value="RNA_pol_sigma_r3/r4-like"/>
</dbReference>
<dbReference type="InterPro" id="IPR014331">
    <property type="entry name" value="RNA_pol_sigma70_ECF_RHOBA"/>
</dbReference>
<keyword evidence="2" id="KW-0805">Transcription regulation</keyword>
<evidence type="ECO:0000256" key="2">
    <source>
        <dbReference type="ARBA" id="ARBA00023015"/>
    </source>
</evidence>
<dbReference type="GO" id="GO:0006352">
    <property type="term" value="P:DNA-templated transcription initiation"/>
    <property type="evidence" value="ECO:0007669"/>
    <property type="project" value="InterPro"/>
</dbReference>
<protein>
    <submittedName>
        <fullName evidence="8">RNA polymerase sigma factor SigM</fullName>
    </submittedName>
</protein>
<feature type="domain" description="RNA polymerase sigma-70 region 2" evidence="6">
    <location>
        <begin position="32"/>
        <end position="96"/>
    </location>
</feature>
<dbReference type="GO" id="GO:0016987">
    <property type="term" value="F:sigma factor activity"/>
    <property type="evidence" value="ECO:0007669"/>
    <property type="project" value="UniProtKB-KW"/>
</dbReference>
<reference evidence="8 9" key="1">
    <citation type="submission" date="2019-02" db="EMBL/GenBank/DDBJ databases">
        <title>Deep-cultivation of Planctomycetes and their phenomic and genomic characterization uncovers novel biology.</title>
        <authorList>
            <person name="Wiegand S."/>
            <person name="Jogler M."/>
            <person name="Boedeker C."/>
            <person name="Pinto D."/>
            <person name="Vollmers J."/>
            <person name="Rivas-Marin E."/>
            <person name="Kohn T."/>
            <person name="Peeters S.H."/>
            <person name="Heuer A."/>
            <person name="Rast P."/>
            <person name="Oberbeckmann S."/>
            <person name="Bunk B."/>
            <person name="Jeske O."/>
            <person name="Meyerdierks A."/>
            <person name="Storesund J.E."/>
            <person name="Kallscheuer N."/>
            <person name="Luecker S."/>
            <person name="Lage O.M."/>
            <person name="Pohl T."/>
            <person name="Merkel B.J."/>
            <person name="Hornburger P."/>
            <person name="Mueller R.-W."/>
            <person name="Bruemmer F."/>
            <person name="Labrenz M."/>
            <person name="Spormann A.M."/>
            <person name="Op den Camp H."/>
            <person name="Overmann J."/>
            <person name="Amann R."/>
            <person name="Jetten M.S.M."/>
            <person name="Mascher T."/>
            <person name="Medema M.H."/>
            <person name="Devos D.P."/>
            <person name="Kaster A.-K."/>
            <person name="Ovreas L."/>
            <person name="Rohde M."/>
            <person name="Galperin M.Y."/>
            <person name="Jogler C."/>
        </authorList>
    </citation>
    <scope>NUCLEOTIDE SEQUENCE [LARGE SCALE GENOMIC DNA]</scope>
    <source>
        <strain evidence="8 9">Pan181</strain>
    </source>
</reference>
<evidence type="ECO:0000256" key="5">
    <source>
        <dbReference type="SAM" id="MobiDB-lite"/>
    </source>
</evidence>
<dbReference type="SUPFAM" id="SSF88946">
    <property type="entry name" value="Sigma2 domain of RNA polymerase sigma factors"/>
    <property type="match status" value="1"/>
</dbReference>
<dbReference type="NCBIfam" id="TIGR02937">
    <property type="entry name" value="sigma70-ECF"/>
    <property type="match status" value="1"/>
</dbReference>
<dbReference type="Proteomes" id="UP000315750">
    <property type="component" value="Chromosome"/>
</dbReference>
<evidence type="ECO:0000313" key="8">
    <source>
        <dbReference type="EMBL" id="QDU56585.1"/>
    </source>
</evidence>
<evidence type="ECO:0000313" key="9">
    <source>
        <dbReference type="Proteomes" id="UP000315750"/>
    </source>
</evidence>
<organism evidence="8 9">
    <name type="scientific">Aeoliella mucimassa</name>
    <dbReference type="NCBI Taxonomy" id="2527972"/>
    <lineage>
        <taxon>Bacteria</taxon>
        <taxon>Pseudomonadati</taxon>
        <taxon>Planctomycetota</taxon>
        <taxon>Planctomycetia</taxon>
        <taxon>Pirellulales</taxon>
        <taxon>Lacipirellulaceae</taxon>
        <taxon>Aeoliella</taxon>
    </lineage>
</organism>
<evidence type="ECO:0000256" key="1">
    <source>
        <dbReference type="ARBA" id="ARBA00010641"/>
    </source>
</evidence>
<dbReference type="SUPFAM" id="SSF88659">
    <property type="entry name" value="Sigma3 and sigma4 domains of RNA polymerase sigma factors"/>
    <property type="match status" value="1"/>
</dbReference>
<keyword evidence="4" id="KW-0804">Transcription</keyword>
<keyword evidence="3" id="KW-0731">Sigma factor</keyword>
<dbReference type="InterPro" id="IPR007627">
    <property type="entry name" value="RNA_pol_sigma70_r2"/>
</dbReference>
<keyword evidence="9" id="KW-1185">Reference proteome</keyword>
<dbReference type="InterPro" id="IPR013325">
    <property type="entry name" value="RNA_pol_sigma_r2"/>
</dbReference>
<dbReference type="InterPro" id="IPR039425">
    <property type="entry name" value="RNA_pol_sigma-70-like"/>
</dbReference>
<dbReference type="GO" id="GO:0003677">
    <property type="term" value="F:DNA binding"/>
    <property type="evidence" value="ECO:0007669"/>
    <property type="project" value="InterPro"/>
</dbReference>
<dbReference type="PANTHER" id="PTHR43133">
    <property type="entry name" value="RNA POLYMERASE ECF-TYPE SIGMA FACTO"/>
    <property type="match status" value="1"/>
</dbReference>
<name>A0A518APD8_9BACT</name>
<dbReference type="PANTHER" id="PTHR43133:SF51">
    <property type="entry name" value="RNA POLYMERASE SIGMA FACTOR"/>
    <property type="match status" value="1"/>
</dbReference>
<dbReference type="OrthoDB" id="6383365at2"/>
<feature type="region of interest" description="Disordered" evidence="5">
    <location>
        <begin position="1"/>
        <end position="26"/>
    </location>
</feature>
<dbReference type="InterPro" id="IPR013249">
    <property type="entry name" value="RNA_pol_sigma70_r4_t2"/>
</dbReference>
<dbReference type="Pfam" id="PF04542">
    <property type="entry name" value="Sigma70_r2"/>
    <property type="match status" value="1"/>
</dbReference>
<gene>
    <name evidence="8" type="primary">sigM_2</name>
    <name evidence="8" type="ORF">Pan181_27950</name>
</gene>
<accession>A0A518APD8</accession>
<dbReference type="Pfam" id="PF08281">
    <property type="entry name" value="Sigma70_r4_2"/>
    <property type="match status" value="1"/>
</dbReference>
<dbReference type="Gene3D" id="1.10.10.10">
    <property type="entry name" value="Winged helix-like DNA-binding domain superfamily/Winged helix DNA-binding domain"/>
    <property type="match status" value="1"/>
</dbReference>
<evidence type="ECO:0000259" key="7">
    <source>
        <dbReference type="Pfam" id="PF08281"/>
    </source>
</evidence>
<dbReference type="NCBIfam" id="TIGR02989">
    <property type="entry name" value="Sig-70_gvs1"/>
    <property type="match status" value="1"/>
</dbReference>
<dbReference type="EMBL" id="CP036278">
    <property type="protein sequence ID" value="QDU56585.1"/>
    <property type="molecule type" value="Genomic_DNA"/>
</dbReference>